<gene>
    <name evidence="2" type="ORF">PCOR1329_LOCUS57578</name>
</gene>
<comment type="caution">
    <text evidence="2">The sequence shown here is derived from an EMBL/GenBank/DDBJ whole genome shotgun (WGS) entry which is preliminary data.</text>
</comment>
<feature type="compositionally biased region" description="Low complexity" evidence="1">
    <location>
        <begin position="1"/>
        <end position="14"/>
    </location>
</feature>
<evidence type="ECO:0000313" key="2">
    <source>
        <dbReference type="EMBL" id="CAK0871931.1"/>
    </source>
</evidence>
<sequence length="209" mass="22988">MQNAGAACAAAAQGEGKGRGPGPPARTTFAQLAKQLITEEVGDQSRDTSESAMQQCSERESWDIVRTCHACRLERCHDESKVEIARAVDWLELQKVIRLFLGQIGELEILGLGMSRRRVWPPAPRRGTLATPRSAELTWTLTSDTEQIGDGYHGGHVMVAGSQDGVWVGTAHMQAVDFVSMGKFFHEYPALYFKYQDPSFFSQSRAGKG</sequence>
<protein>
    <submittedName>
        <fullName evidence="2">Uncharacterized protein</fullName>
    </submittedName>
</protein>
<feature type="region of interest" description="Disordered" evidence="1">
    <location>
        <begin position="1"/>
        <end position="26"/>
    </location>
</feature>
<proteinExistence type="predicted"/>
<dbReference type="Proteomes" id="UP001189429">
    <property type="component" value="Unassembled WGS sequence"/>
</dbReference>
<evidence type="ECO:0000256" key="1">
    <source>
        <dbReference type="SAM" id="MobiDB-lite"/>
    </source>
</evidence>
<reference evidence="2" key="1">
    <citation type="submission" date="2023-10" db="EMBL/GenBank/DDBJ databases">
        <authorList>
            <person name="Chen Y."/>
            <person name="Shah S."/>
            <person name="Dougan E. K."/>
            <person name="Thang M."/>
            <person name="Chan C."/>
        </authorList>
    </citation>
    <scope>NUCLEOTIDE SEQUENCE [LARGE SCALE GENOMIC DNA]</scope>
</reference>
<keyword evidence="3" id="KW-1185">Reference proteome</keyword>
<evidence type="ECO:0000313" key="3">
    <source>
        <dbReference type="Proteomes" id="UP001189429"/>
    </source>
</evidence>
<organism evidence="2 3">
    <name type="scientific">Prorocentrum cordatum</name>
    <dbReference type="NCBI Taxonomy" id="2364126"/>
    <lineage>
        <taxon>Eukaryota</taxon>
        <taxon>Sar</taxon>
        <taxon>Alveolata</taxon>
        <taxon>Dinophyceae</taxon>
        <taxon>Prorocentrales</taxon>
        <taxon>Prorocentraceae</taxon>
        <taxon>Prorocentrum</taxon>
    </lineage>
</organism>
<dbReference type="EMBL" id="CAUYUJ010017117">
    <property type="protein sequence ID" value="CAK0871931.1"/>
    <property type="molecule type" value="Genomic_DNA"/>
</dbReference>
<accession>A0ABN9VGI6</accession>
<name>A0ABN9VGI6_9DINO</name>